<sequence>MQAAPVVPPADTPAAPAIRSPIDWEALPPLPYRRTPRPTPQMTAFVLAEMKRTGCPQPIPVAGNAQLRVDVAVLIGDDHVVRATIPRAIRCPTVEQYAAGLVVSYARGNLVPRFVNAGSWYRAVLLFDWVA</sequence>
<dbReference type="Proteomes" id="UP000248614">
    <property type="component" value="Unassembled WGS sequence"/>
</dbReference>
<evidence type="ECO:0000313" key="2">
    <source>
        <dbReference type="Proteomes" id="UP000248614"/>
    </source>
</evidence>
<proteinExistence type="predicted"/>
<name>A0A2W4ZA81_9SPHN</name>
<reference evidence="1 2" key="1">
    <citation type="submission" date="2017-08" db="EMBL/GenBank/DDBJ databases">
        <title>Infants hospitalized years apart are colonized by the same room-sourced microbial strains.</title>
        <authorList>
            <person name="Brooks B."/>
            <person name="Olm M.R."/>
            <person name="Firek B.A."/>
            <person name="Baker R."/>
            <person name="Thomas B.C."/>
            <person name="Morowitz M.J."/>
            <person name="Banfield J.F."/>
        </authorList>
    </citation>
    <scope>NUCLEOTIDE SEQUENCE [LARGE SCALE GENOMIC DNA]</scope>
    <source>
        <strain evidence="1">S2_018_000_R3_110</strain>
    </source>
</reference>
<comment type="caution">
    <text evidence="1">The sequence shown here is derived from an EMBL/GenBank/DDBJ whole genome shotgun (WGS) entry which is preliminary data.</text>
</comment>
<organism evidence="1 2">
    <name type="scientific">Sphingomonas hengshuiensis</name>
    <dbReference type="NCBI Taxonomy" id="1609977"/>
    <lineage>
        <taxon>Bacteria</taxon>
        <taxon>Pseudomonadati</taxon>
        <taxon>Pseudomonadota</taxon>
        <taxon>Alphaproteobacteria</taxon>
        <taxon>Sphingomonadales</taxon>
        <taxon>Sphingomonadaceae</taxon>
        <taxon>Sphingomonas</taxon>
    </lineage>
</organism>
<evidence type="ECO:0000313" key="1">
    <source>
        <dbReference type="EMBL" id="PZO79220.1"/>
    </source>
</evidence>
<protein>
    <submittedName>
        <fullName evidence="1">Uncharacterized protein</fullName>
    </submittedName>
</protein>
<gene>
    <name evidence="1" type="ORF">DI632_04990</name>
</gene>
<accession>A0A2W4ZA81</accession>
<dbReference type="AlphaFoldDB" id="A0A2W4ZA81"/>
<dbReference type="EMBL" id="QFNF01000008">
    <property type="protein sequence ID" value="PZO79220.1"/>
    <property type="molecule type" value="Genomic_DNA"/>
</dbReference>